<evidence type="ECO:0000313" key="2">
    <source>
        <dbReference type="Proteomes" id="UP001454036"/>
    </source>
</evidence>
<reference evidence="1 2" key="1">
    <citation type="submission" date="2024-01" db="EMBL/GenBank/DDBJ databases">
        <title>The complete chloroplast genome sequence of Lithospermum erythrorhizon: insights into the phylogenetic relationship among Boraginaceae species and the maternal lineages of purple gromwells.</title>
        <authorList>
            <person name="Okada T."/>
            <person name="Watanabe K."/>
        </authorList>
    </citation>
    <scope>NUCLEOTIDE SEQUENCE [LARGE SCALE GENOMIC DNA]</scope>
</reference>
<evidence type="ECO:0000313" key="1">
    <source>
        <dbReference type="EMBL" id="GAA0144290.1"/>
    </source>
</evidence>
<comment type="caution">
    <text evidence="1">The sequence shown here is derived from an EMBL/GenBank/DDBJ whole genome shotgun (WGS) entry which is preliminary data.</text>
</comment>
<dbReference type="AlphaFoldDB" id="A0AAV3P234"/>
<organism evidence="1 2">
    <name type="scientific">Lithospermum erythrorhizon</name>
    <name type="common">Purple gromwell</name>
    <name type="synonym">Lithospermum officinale var. erythrorhizon</name>
    <dbReference type="NCBI Taxonomy" id="34254"/>
    <lineage>
        <taxon>Eukaryota</taxon>
        <taxon>Viridiplantae</taxon>
        <taxon>Streptophyta</taxon>
        <taxon>Embryophyta</taxon>
        <taxon>Tracheophyta</taxon>
        <taxon>Spermatophyta</taxon>
        <taxon>Magnoliopsida</taxon>
        <taxon>eudicotyledons</taxon>
        <taxon>Gunneridae</taxon>
        <taxon>Pentapetalae</taxon>
        <taxon>asterids</taxon>
        <taxon>lamiids</taxon>
        <taxon>Boraginales</taxon>
        <taxon>Boraginaceae</taxon>
        <taxon>Boraginoideae</taxon>
        <taxon>Lithospermeae</taxon>
        <taxon>Lithospermum</taxon>
    </lineage>
</organism>
<keyword evidence="2" id="KW-1185">Reference proteome</keyword>
<proteinExistence type="predicted"/>
<dbReference type="EMBL" id="BAABME010000626">
    <property type="protein sequence ID" value="GAA0144290.1"/>
    <property type="molecule type" value="Genomic_DNA"/>
</dbReference>
<dbReference type="Proteomes" id="UP001454036">
    <property type="component" value="Unassembled WGS sequence"/>
</dbReference>
<gene>
    <name evidence="1" type="ORF">LIER_04778</name>
</gene>
<accession>A0AAV3P234</accession>
<protein>
    <submittedName>
        <fullName evidence="1">Uncharacterized protein</fullName>
    </submittedName>
</protein>
<sequence>MPFHVLHLAAIMKKVFKKNYIPGLRFVLTKRNRRMKEI</sequence>
<name>A0AAV3P234_LITER</name>